<evidence type="ECO:0000313" key="2">
    <source>
        <dbReference type="Proteomes" id="UP000038045"/>
    </source>
</evidence>
<dbReference type="WBParaSite" id="PTRK_0001787200.1">
    <property type="protein sequence ID" value="PTRK_0001787200.1"/>
    <property type="gene ID" value="PTRK_0001787200"/>
</dbReference>
<reference evidence="3" key="1">
    <citation type="submission" date="2017-02" db="UniProtKB">
        <authorList>
            <consortium name="WormBaseParasite"/>
        </authorList>
    </citation>
    <scope>IDENTIFICATION</scope>
</reference>
<evidence type="ECO:0000313" key="3">
    <source>
        <dbReference type="WBParaSite" id="PTRK_0001787200.1"/>
    </source>
</evidence>
<feature type="compositionally biased region" description="Basic residues" evidence="1">
    <location>
        <begin position="13"/>
        <end position="25"/>
    </location>
</feature>
<feature type="compositionally biased region" description="Basic and acidic residues" evidence="1">
    <location>
        <begin position="169"/>
        <end position="191"/>
    </location>
</feature>
<organism evidence="2 3">
    <name type="scientific">Parastrongyloides trichosuri</name>
    <name type="common">Possum-specific nematode worm</name>
    <dbReference type="NCBI Taxonomy" id="131310"/>
    <lineage>
        <taxon>Eukaryota</taxon>
        <taxon>Metazoa</taxon>
        <taxon>Ecdysozoa</taxon>
        <taxon>Nematoda</taxon>
        <taxon>Chromadorea</taxon>
        <taxon>Rhabditida</taxon>
        <taxon>Tylenchina</taxon>
        <taxon>Panagrolaimomorpha</taxon>
        <taxon>Strongyloidoidea</taxon>
        <taxon>Strongyloididae</taxon>
        <taxon>Parastrongyloides</taxon>
    </lineage>
</organism>
<feature type="compositionally biased region" description="Basic and acidic residues" evidence="1">
    <location>
        <begin position="38"/>
        <end position="56"/>
    </location>
</feature>
<protein>
    <submittedName>
        <fullName evidence="3">LigA</fullName>
    </submittedName>
</protein>
<dbReference type="Proteomes" id="UP000038045">
    <property type="component" value="Unplaced"/>
</dbReference>
<proteinExistence type="predicted"/>
<feature type="compositionally biased region" description="Polar residues" evidence="1">
    <location>
        <begin position="1"/>
        <end position="12"/>
    </location>
</feature>
<name>A0A0N5A785_PARTI</name>
<dbReference type="AlphaFoldDB" id="A0A0N5A785"/>
<feature type="compositionally biased region" description="Basic residues" evidence="1">
    <location>
        <begin position="128"/>
        <end position="148"/>
    </location>
</feature>
<keyword evidence="2" id="KW-1185">Reference proteome</keyword>
<feature type="compositionally biased region" description="Basic residues" evidence="1">
    <location>
        <begin position="192"/>
        <end position="216"/>
    </location>
</feature>
<sequence length="640" mass="69140">MRRITSCVTRTRPSARRSTCHRRDRRGGGVPAPAAGREAQEAHRSEGGRGRHRQDGPHPGQVGVEVGYGIPARAGDRSEADGLWSGTGHRSGVVGDEAGAGGSARPEQAHRVLPVHRSDRRRQDRSRQAARRHPGHRNAALRHVRVHGAPHGQPPDRCASGLCRLRPGRPVDRAVDQHPHCKRHPDHDDQRGRRRQCARGHRLRPGQGRGRGRKGHPAPVRPRVPQPSGRHRGLQAAGRRDDPLGGHQVRAAAGSPAGGPQHHHRTGRRGGRLAGQERLRRTGLRDLDASQPLIRHASRAAFARKRRGPCLTATAQSAQEHRRAGDDAGGQQRFAAGEVQTLAGRVAQVDGGLVDHAVEAVDDAAIGVERLALDLVQLAFDLELAVARHATEAVLGLALHKFRRNSRCDALSAGAIGRQSRRHRVHLGLDRRALVVEVAGDRIAQRRIGDEMGGIDGRGQVAARDLVLSLRPRLDTRQAARDGEVDCLIIAKLEMEEGPVDQRPPLASVKRVPSDEIQRPGYRRLSFKRHHQGDAVSHGRADAGEEVARQIGPPPFSVARVHVEGEEGLPMRLGDLGARQHADVEAGLRLASLAPDGLASIGRQGGQEIVEALIAVVAPDELDVAARQQARRGHGAPFGL</sequence>
<feature type="compositionally biased region" description="Basic residues" evidence="1">
    <location>
        <begin position="261"/>
        <end position="271"/>
    </location>
</feature>
<evidence type="ECO:0000256" key="1">
    <source>
        <dbReference type="SAM" id="MobiDB-lite"/>
    </source>
</evidence>
<accession>A0A0N5A785</accession>
<feature type="region of interest" description="Disordered" evidence="1">
    <location>
        <begin position="1"/>
        <end position="276"/>
    </location>
</feature>